<keyword evidence="2" id="KW-1185">Reference proteome</keyword>
<dbReference type="Proteomes" id="UP000799424">
    <property type="component" value="Unassembled WGS sequence"/>
</dbReference>
<gene>
    <name evidence="1" type="ORF">CC86DRAFT_442846</name>
</gene>
<accession>A0A6A7AE15</accession>
<evidence type="ECO:0000313" key="1">
    <source>
        <dbReference type="EMBL" id="KAF2830939.1"/>
    </source>
</evidence>
<dbReference type="AlphaFoldDB" id="A0A6A7AE15"/>
<name>A0A6A7AE15_9PLEO</name>
<sequence>MRLEGAAKTNVTTFYEMQLGQESPDPHKLLKRLDILYGERNQKQKAIQNLHSIRQREDETFISFYPHNLVGCSGSETSTYYGFAQKCVNVSNNMELYMNAFGPRGKGNTNGYPSKRPEDRELLGKRAKWVNQEEIDARRQDRRCLRCGRNNCRIATCPLAAAVRPKHISVMTARSAVVTEAAVDEDSDSFEAEQ</sequence>
<dbReference type="OrthoDB" id="5152741at2759"/>
<protein>
    <submittedName>
        <fullName evidence="1">Uncharacterized protein</fullName>
    </submittedName>
</protein>
<reference evidence="1" key="1">
    <citation type="journal article" date="2020" name="Stud. Mycol.">
        <title>101 Dothideomycetes genomes: a test case for predicting lifestyles and emergence of pathogens.</title>
        <authorList>
            <person name="Haridas S."/>
            <person name="Albert R."/>
            <person name="Binder M."/>
            <person name="Bloem J."/>
            <person name="Labutti K."/>
            <person name="Salamov A."/>
            <person name="Andreopoulos B."/>
            <person name="Baker S."/>
            <person name="Barry K."/>
            <person name="Bills G."/>
            <person name="Bluhm B."/>
            <person name="Cannon C."/>
            <person name="Castanera R."/>
            <person name="Culley D."/>
            <person name="Daum C."/>
            <person name="Ezra D."/>
            <person name="Gonzalez J."/>
            <person name="Henrissat B."/>
            <person name="Kuo A."/>
            <person name="Liang C."/>
            <person name="Lipzen A."/>
            <person name="Lutzoni F."/>
            <person name="Magnuson J."/>
            <person name="Mondo S."/>
            <person name="Nolan M."/>
            <person name="Ohm R."/>
            <person name="Pangilinan J."/>
            <person name="Park H.-J."/>
            <person name="Ramirez L."/>
            <person name="Alfaro M."/>
            <person name="Sun H."/>
            <person name="Tritt A."/>
            <person name="Yoshinaga Y."/>
            <person name="Zwiers L.-H."/>
            <person name="Turgeon B."/>
            <person name="Goodwin S."/>
            <person name="Spatafora J."/>
            <person name="Crous P."/>
            <person name="Grigoriev I."/>
        </authorList>
    </citation>
    <scope>NUCLEOTIDE SEQUENCE</scope>
    <source>
        <strain evidence="1">CBS 113818</strain>
    </source>
</reference>
<proteinExistence type="predicted"/>
<dbReference type="EMBL" id="MU006218">
    <property type="protein sequence ID" value="KAF2830939.1"/>
    <property type="molecule type" value="Genomic_DNA"/>
</dbReference>
<organism evidence="1 2">
    <name type="scientific">Ophiobolus disseminans</name>
    <dbReference type="NCBI Taxonomy" id="1469910"/>
    <lineage>
        <taxon>Eukaryota</taxon>
        <taxon>Fungi</taxon>
        <taxon>Dikarya</taxon>
        <taxon>Ascomycota</taxon>
        <taxon>Pezizomycotina</taxon>
        <taxon>Dothideomycetes</taxon>
        <taxon>Pleosporomycetidae</taxon>
        <taxon>Pleosporales</taxon>
        <taxon>Pleosporineae</taxon>
        <taxon>Phaeosphaeriaceae</taxon>
        <taxon>Ophiobolus</taxon>
    </lineage>
</organism>
<evidence type="ECO:0000313" key="2">
    <source>
        <dbReference type="Proteomes" id="UP000799424"/>
    </source>
</evidence>